<sequence length="146" mass="16309">IAIIITIILVFRTPILNGLNSSPNTKCPVIPIIIYNKIRYNVISMALPKLINIHNIMEAILPTTLIHCPYITAYLKKNVLTILMVLIHAATINFTAKIPNTEYPVVRFYVKTDFLSGSILKTTLDRFSVHICLKAFANTALQSSAI</sequence>
<dbReference type="EMBL" id="CP034210">
    <property type="protein sequence ID" value="QBZ66507.1"/>
    <property type="molecule type" value="Genomic_DNA"/>
</dbReference>
<feature type="chain" id="PRO_5020206860" evidence="1">
    <location>
        <begin position="19"/>
        <end position="146"/>
    </location>
</feature>
<protein>
    <submittedName>
        <fullName evidence="2">Uncharacterized protein</fullName>
    </submittedName>
</protein>
<organism evidence="2 3">
    <name type="scientific">Pyricularia oryzae</name>
    <name type="common">Rice blast fungus</name>
    <name type="synonym">Magnaporthe oryzae</name>
    <dbReference type="NCBI Taxonomy" id="318829"/>
    <lineage>
        <taxon>Eukaryota</taxon>
        <taxon>Fungi</taxon>
        <taxon>Dikarya</taxon>
        <taxon>Ascomycota</taxon>
        <taxon>Pezizomycotina</taxon>
        <taxon>Sordariomycetes</taxon>
        <taxon>Sordariomycetidae</taxon>
        <taxon>Magnaporthales</taxon>
        <taxon>Pyriculariaceae</taxon>
        <taxon>Pyricularia</taxon>
    </lineage>
</organism>
<accession>A0A4P7NV92</accession>
<evidence type="ECO:0000256" key="1">
    <source>
        <dbReference type="SAM" id="SignalP"/>
    </source>
</evidence>
<feature type="non-terminal residue" evidence="2">
    <location>
        <position position="1"/>
    </location>
</feature>
<name>A0A4P7NV92_PYROR</name>
<evidence type="ECO:0000313" key="2">
    <source>
        <dbReference type="EMBL" id="QBZ66507.1"/>
    </source>
</evidence>
<keyword evidence="1" id="KW-0732">Signal</keyword>
<dbReference type="Proteomes" id="UP000294847">
    <property type="component" value="Chromosome 7"/>
</dbReference>
<reference evidence="2 3" key="1">
    <citation type="journal article" date="2019" name="Mol. Biol. Evol.">
        <title>Blast fungal genomes show frequent chromosomal changes, gene gains and losses, and effector gene turnover.</title>
        <authorList>
            <person name="Gomez Luciano L.B."/>
            <person name="Jason Tsai I."/>
            <person name="Chuma I."/>
            <person name="Tosa Y."/>
            <person name="Chen Y.H."/>
            <person name="Li J.Y."/>
            <person name="Li M.Y."/>
            <person name="Jade Lu M.Y."/>
            <person name="Nakayashiki H."/>
            <person name="Li W.H."/>
        </authorList>
    </citation>
    <scope>NUCLEOTIDE SEQUENCE [LARGE SCALE GENOMIC DNA]</scope>
    <source>
        <strain evidence="2">MZ5-1-6</strain>
    </source>
</reference>
<evidence type="ECO:0000313" key="3">
    <source>
        <dbReference type="Proteomes" id="UP000294847"/>
    </source>
</evidence>
<proteinExistence type="predicted"/>
<gene>
    <name evidence="2" type="ORF">PoMZ_13486</name>
</gene>
<feature type="signal peptide" evidence="1">
    <location>
        <begin position="1"/>
        <end position="18"/>
    </location>
</feature>
<dbReference type="AlphaFoldDB" id="A0A4P7NV92"/>